<keyword evidence="1" id="KW-0175">Coiled coil</keyword>
<feature type="compositionally biased region" description="Basic and acidic residues" evidence="2">
    <location>
        <begin position="1319"/>
        <end position="1338"/>
    </location>
</feature>
<feature type="coiled-coil region" evidence="1">
    <location>
        <begin position="814"/>
        <end position="841"/>
    </location>
</feature>
<feature type="compositionally biased region" description="Acidic residues" evidence="2">
    <location>
        <begin position="1142"/>
        <end position="1152"/>
    </location>
</feature>
<dbReference type="EMBL" id="CAUJNA010003346">
    <property type="protein sequence ID" value="CAJ1399739.1"/>
    <property type="molecule type" value="Genomic_DNA"/>
</dbReference>
<evidence type="ECO:0000313" key="3">
    <source>
        <dbReference type="EMBL" id="CAJ1399739.1"/>
    </source>
</evidence>
<evidence type="ECO:0000256" key="1">
    <source>
        <dbReference type="SAM" id="Coils"/>
    </source>
</evidence>
<feature type="region of interest" description="Disordered" evidence="2">
    <location>
        <begin position="1319"/>
        <end position="1343"/>
    </location>
</feature>
<evidence type="ECO:0000313" key="4">
    <source>
        <dbReference type="Proteomes" id="UP001178507"/>
    </source>
</evidence>
<feature type="region of interest" description="Disordered" evidence="2">
    <location>
        <begin position="1133"/>
        <end position="1156"/>
    </location>
</feature>
<proteinExistence type="predicted"/>
<gene>
    <name evidence="3" type="ORF">EVOR1521_LOCUS23224</name>
</gene>
<feature type="region of interest" description="Disordered" evidence="2">
    <location>
        <begin position="90"/>
        <end position="118"/>
    </location>
</feature>
<dbReference type="Proteomes" id="UP001178507">
    <property type="component" value="Unassembled WGS sequence"/>
</dbReference>
<evidence type="ECO:0000256" key="2">
    <source>
        <dbReference type="SAM" id="MobiDB-lite"/>
    </source>
</evidence>
<comment type="caution">
    <text evidence="3">The sequence shown here is derived from an EMBL/GenBank/DDBJ whole genome shotgun (WGS) entry which is preliminary data.</text>
</comment>
<feature type="coiled-coil region" evidence="1">
    <location>
        <begin position="352"/>
        <end position="379"/>
    </location>
</feature>
<keyword evidence="4" id="KW-1185">Reference proteome</keyword>
<accession>A0AA36NBD5</accession>
<protein>
    <submittedName>
        <fullName evidence="3">Uncharacterized protein</fullName>
    </submittedName>
</protein>
<sequence>MDAPKRPSERQVAVELPVPLRPSRRPDSGRSWRKRRSPSRRKDPKDLVTPVHGSSDPAPVAGSIVSGPGQFRNYAADAAYLETDPLRHGLDAKQVATTPFAMGPKSNSPSPSPKPQTASFRTLDISKANEGRQNWTRIDTFLTPCGHSNEDEFGRPSPKRGTSRSRNEASAKSLAQDIFADLSDKFVELRRQIHEDTQQLVGPMQKELDSEISKTRELLQTLRSENLKSAEEIRRLRSLEQHKQMLQAYPAPVEKEIFEAEFKRTHDAIQELSGSMSTIRDEISALKTSDVGTPSRAPSIRRMQTMNSDKLTPAAMDGVLDEMREIFQDMDFSWLLDGIRDLIPVAAFRESFHLMEEQLQELRGQLRSVHQEVQDKHAEVDFTPVIEAIESGQSASKITSSLEGIWTSVDTLKEDVARHREDLPSAMWAQQPSVDFSPVFQCITENKVEVDLSPVLTALQEMDGKEDLRRQFAEILEEISQKLGHPDFSELLEALRTTKLRVDFAGVLASIAEESETICKVISDEVKPMLSNLEQSNQAITEQLQELSQDKAVINNVTAVKDMMLRTSQQVTLLTQTLNEEKEDLPVKVDFSPVLEAIAANQVQIDFSPILSAIKKNCDFSSLSEDVGRVIKSINEMKVQVDFTPMLRALRDHKVDTVFEILTAFRDQCTDVGQVKDTVVSCCQETNSKLLELQTLLEAESKEALTAGLLQAIQEKESQIDLSALLTSMEQNRSDILANMEHDKSEMREDLYQMQVKVEEGLDSLGHSVESVGQSVTAVTAELKSTQQKTASESEGIMKALELIEVKPQVQVNLSEVSGAVEEIQRKVEEFDQRVMQAIHQQVAGQDQLLAGVAEISTQSQRHAESLELQRQKTDEVLEAASAPEKSLESLSQNLTQVLECIQQRPTKAEMGEQFSSWLQHLQVDLQALRKEQELLPPPVDIARQISDAMEAADKSGKPAVQIAVKEQLQKFKQDFLIKLEACLQDQHSQSQAQMSELVEGQVQKLREDFHSQIQDRRADQSDRSDRADVLPATQVQELQKSVAEAINKIQPSGVDLTPVLDGLRKNHELTQGLGHSLRAWRAELRPSSSGSVRSTTKPSQAEIAAAEAAAAEAIRAYQAAQTAQPVVPAEPLAAAQRAEAETEETEAEAGGEETAVATSGGIWELHQMLSETLSESFQNQGELLKRLFEERGLEIDLSQIIAALNRHGADVEAALRAIHDQLRRAEFLQRAASGPHDAINIRNDIAPADRIQEDNSGEVLSAVRDLQRSLDLSYEFSAVLTAIQEQDFTPVLAAFHDQRADLSTQLEDVRATLQKVLERPEAPRRPESAARRPESAPRRPMSVKVGESELAVILDAIKEQKVSIDFSVAQVLNNIQQKQQETLDKLVLTDQQLNALKEALRRLNGQEGRPRSGVATSPRCQPWLQLPGAPWIPPGILGLEKPG</sequence>
<feature type="region of interest" description="Disordered" evidence="2">
    <location>
        <begin position="142"/>
        <end position="170"/>
    </location>
</feature>
<feature type="region of interest" description="Disordered" evidence="2">
    <location>
        <begin position="1"/>
        <end position="69"/>
    </location>
</feature>
<reference evidence="3" key="1">
    <citation type="submission" date="2023-08" db="EMBL/GenBank/DDBJ databases">
        <authorList>
            <person name="Chen Y."/>
            <person name="Shah S."/>
            <person name="Dougan E. K."/>
            <person name="Thang M."/>
            <person name="Chan C."/>
        </authorList>
    </citation>
    <scope>NUCLEOTIDE SEQUENCE</scope>
</reference>
<organism evidence="3 4">
    <name type="scientific">Effrenium voratum</name>
    <dbReference type="NCBI Taxonomy" id="2562239"/>
    <lineage>
        <taxon>Eukaryota</taxon>
        <taxon>Sar</taxon>
        <taxon>Alveolata</taxon>
        <taxon>Dinophyceae</taxon>
        <taxon>Suessiales</taxon>
        <taxon>Symbiodiniaceae</taxon>
        <taxon>Effrenium</taxon>
    </lineage>
</organism>
<name>A0AA36NBD5_9DINO</name>